<dbReference type="Pfam" id="PF00975">
    <property type="entry name" value="Thioesterase"/>
    <property type="match status" value="1"/>
</dbReference>
<protein>
    <recommendedName>
        <fullName evidence="5">Ketosynthase family 3 (KS3) domain-containing protein</fullName>
    </recommendedName>
</protein>
<dbReference type="PROSITE" id="PS52004">
    <property type="entry name" value="KS3_2"/>
    <property type="match status" value="1"/>
</dbReference>
<dbReference type="RefSeq" id="WP_213021380.1">
    <property type="nucleotide sequence ID" value="NZ_BORJ01000014.1"/>
</dbReference>
<dbReference type="Gene3D" id="3.40.47.10">
    <property type="match status" value="1"/>
</dbReference>
<evidence type="ECO:0000313" key="6">
    <source>
        <dbReference type="EMBL" id="GIN98437.1"/>
    </source>
</evidence>
<dbReference type="InterPro" id="IPR020615">
    <property type="entry name" value="Thiolase_acyl_enz_int_AS"/>
</dbReference>
<keyword evidence="2" id="KW-0597">Phosphoprotein</keyword>
<dbReference type="Pfam" id="PF02801">
    <property type="entry name" value="Ketoacyl-synt_C"/>
    <property type="match status" value="1"/>
</dbReference>
<keyword evidence="3 4" id="KW-0808">Transferase</keyword>
<evidence type="ECO:0000256" key="1">
    <source>
        <dbReference type="ARBA" id="ARBA00022450"/>
    </source>
</evidence>
<evidence type="ECO:0000256" key="3">
    <source>
        <dbReference type="ARBA" id="ARBA00022679"/>
    </source>
</evidence>
<evidence type="ECO:0000256" key="4">
    <source>
        <dbReference type="RuleBase" id="RU003694"/>
    </source>
</evidence>
<dbReference type="PROSITE" id="PS00606">
    <property type="entry name" value="KS3_1"/>
    <property type="match status" value="1"/>
</dbReference>
<sequence length="846" mass="96110">MKFAIVGKAAILPNMGSFTDNLKSGIDNKVLLGHNNNIVKSYYDVDVNKYFDPGFFGYTPKEAEIMDDQHKALIYLSWKALNSYGFLTKNRLLARTGVVTAVSSPDKLFKDPGNKSNMSYSYFINNIPDTASTKISYKFNLRGPSINVNSACSSSFSALKTAQLYLKNKDIDMAVVGAAKVYYLADEGYQYVDGGIFSKRGECRPFDEDADGTVPGSGQFVYLIRRLDDAIKDNDEILGIIYEVSVNNDGNNKTSYTAPSYNGQVEVINQFYKNNKIGRDSIDYLETHGTATKLGDALEVSTVTETFQRELTIGSVKSNYGHLDTASGLLSIYKALDMINKQYIPPIANFKEKTQLVKNLPLKIPKERLDGPIKKIAINSFGIGGTNGHVVVEQYNERRNWGEVVNSLDEKIQFPIYTKVYENLPSLSKTITDKIIQTSREDKLRIIRTLLLDQKPEENSQWYEYDFNTNKCIRINGRANVSDQIRNIFSLVPKICIDSEQTNLNKGKNETNLKEANITTKVWRLVEEYTNLPKQNIQSKRVNEIDVDSFILIELVDEINSLLNREIPFDYFINYTGRIDEFIFEVIKDTYTSEGENINIIHGEHQLAQQNIVLFHPAGGMTSPYKVMMEEVSANYNVILVSFPKELITERDLTISQLADIYIQQLKNRDLFNGNVILGGYSFGGNIAYEVAKKLPTEEVDKLLLIDSHPFTSYISKESKNITEEDYNKAIKILIEQDPSLGETATINDDIKTIWKINHEMLKRYESTSIKKIDIEAVLFRCKEPENEEILTTLNIKDTDKTEWDTLFKKFKIIDIPGDHYSIFSKRNLIKTVGTFVLNNLLVEVQ</sequence>
<keyword evidence="7" id="KW-1185">Reference proteome</keyword>
<dbReference type="InterPro" id="IPR018201">
    <property type="entry name" value="Ketoacyl_synth_AS"/>
</dbReference>
<dbReference type="SUPFAM" id="SSF53901">
    <property type="entry name" value="Thiolase-like"/>
    <property type="match status" value="1"/>
</dbReference>
<comment type="caution">
    <text evidence="6">The sequence shown here is derived from an EMBL/GenBank/DDBJ whole genome shotgun (WGS) entry which is preliminary data.</text>
</comment>
<dbReference type="InterPro" id="IPR001031">
    <property type="entry name" value="Thioesterase"/>
</dbReference>
<name>A0ABQ4L4C2_SIMTE</name>
<accession>A0ABQ4L4C2</accession>
<dbReference type="InterPro" id="IPR016039">
    <property type="entry name" value="Thiolase-like"/>
</dbReference>
<dbReference type="SUPFAM" id="SSF53474">
    <property type="entry name" value="alpha/beta-Hydrolases"/>
    <property type="match status" value="1"/>
</dbReference>
<dbReference type="PROSITE" id="PS00098">
    <property type="entry name" value="THIOLASE_1"/>
    <property type="match status" value="1"/>
</dbReference>
<gene>
    <name evidence="6" type="ORF">J6TS1_43070</name>
</gene>
<keyword evidence="1" id="KW-0596">Phosphopantetheine</keyword>
<dbReference type="EMBL" id="BORJ01000014">
    <property type="protein sequence ID" value="GIN98437.1"/>
    <property type="molecule type" value="Genomic_DNA"/>
</dbReference>
<dbReference type="Proteomes" id="UP000680670">
    <property type="component" value="Unassembled WGS sequence"/>
</dbReference>
<dbReference type="PANTHER" id="PTHR43775:SF37">
    <property type="entry name" value="SI:DKEY-61P9.11"/>
    <property type="match status" value="1"/>
</dbReference>
<proteinExistence type="inferred from homology"/>
<dbReference type="InterPro" id="IPR050091">
    <property type="entry name" value="PKS_NRPS_Biosynth_Enz"/>
</dbReference>
<dbReference type="Gene3D" id="3.40.50.1820">
    <property type="entry name" value="alpha/beta hydrolase"/>
    <property type="match status" value="1"/>
</dbReference>
<dbReference type="CDD" id="cd00833">
    <property type="entry name" value="PKS"/>
    <property type="match status" value="1"/>
</dbReference>
<dbReference type="PANTHER" id="PTHR43775">
    <property type="entry name" value="FATTY ACID SYNTHASE"/>
    <property type="match status" value="1"/>
</dbReference>
<dbReference type="SMART" id="SM00825">
    <property type="entry name" value="PKS_KS"/>
    <property type="match status" value="1"/>
</dbReference>
<comment type="similarity">
    <text evidence="4">Belongs to the thiolase-like superfamily. Beta-ketoacyl-ACP synthases family.</text>
</comment>
<dbReference type="InterPro" id="IPR020841">
    <property type="entry name" value="PKS_Beta-ketoAc_synthase_dom"/>
</dbReference>
<reference evidence="6 7" key="1">
    <citation type="submission" date="2021-03" db="EMBL/GenBank/DDBJ databases">
        <title>Antimicrobial resistance genes in bacteria isolated from Japanese honey, and their potential for conferring macrolide and lincosamide resistance in the American foulbrood pathogen Paenibacillus larvae.</title>
        <authorList>
            <person name="Okamoto M."/>
            <person name="Kumagai M."/>
            <person name="Kanamori H."/>
            <person name="Takamatsu D."/>
        </authorList>
    </citation>
    <scope>NUCLEOTIDE SEQUENCE [LARGE SCALE GENOMIC DNA]</scope>
    <source>
        <strain evidence="6 7">J6TS1</strain>
    </source>
</reference>
<dbReference type="InterPro" id="IPR014031">
    <property type="entry name" value="Ketoacyl_synth_C"/>
</dbReference>
<dbReference type="Pfam" id="PF00109">
    <property type="entry name" value="ketoacyl-synt"/>
    <property type="match status" value="1"/>
</dbReference>
<organism evidence="6 7">
    <name type="scientific">Siminovitchia terrae</name>
    <name type="common">Bacillus terrae</name>
    <dbReference type="NCBI Taxonomy" id="1914933"/>
    <lineage>
        <taxon>Bacteria</taxon>
        <taxon>Bacillati</taxon>
        <taxon>Bacillota</taxon>
        <taxon>Bacilli</taxon>
        <taxon>Bacillales</taxon>
        <taxon>Bacillaceae</taxon>
        <taxon>Siminovitchia</taxon>
    </lineage>
</organism>
<evidence type="ECO:0000259" key="5">
    <source>
        <dbReference type="PROSITE" id="PS52004"/>
    </source>
</evidence>
<dbReference type="InterPro" id="IPR014030">
    <property type="entry name" value="Ketoacyl_synth_N"/>
</dbReference>
<evidence type="ECO:0000313" key="7">
    <source>
        <dbReference type="Proteomes" id="UP000680670"/>
    </source>
</evidence>
<evidence type="ECO:0000256" key="2">
    <source>
        <dbReference type="ARBA" id="ARBA00022553"/>
    </source>
</evidence>
<feature type="domain" description="Ketosynthase family 3 (KS3)" evidence="5">
    <location>
        <begin position="1"/>
        <end position="394"/>
    </location>
</feature>
<dbReference type="InterPro" id="IPR029058">
    <property type="entry name" value="AB_hydrolase_fold"/>
</dbReference>